<evidence type="ECO:0000256" key="8">
    <source>
        <dbReference type="RuleBase" id="RU361233"/>
    </source>
</evidence>
<protein>
    <recommendedName>
        <fullName evidence="8">CASP-like protein</fullName>
    </recommendedName>
</protein>
<evidence type="ECO:0000313" key="11">
    <source>
        <dbReference type="Proteomes" id="UP000554482"/>
    </source>
</evidence>
<comment type="subcellular location">
    <subcellularLocation>
        <location evidence="1 8">Cell membrane</location>
        <topology evidence="1 8">Multi-pass membrane protein</topology>
    </subcellularLocation>
</comment>
<reference evidence="10 11" key="1">
    <citation type="submission" date="2020-06" db="EMBL/GenBank/DDBJ databases">
        <title>Transcriptomic and genomic resources for Thalictrum thalictroides and T. hernandezii: Facilitating candidate gene discovery in an emerging model plant lineage.</title>
        <authorList>
            <person name="Arias T."/>
            <person name="Riano-Pachon D.M."/>
            <person name="Di Stilio V.S."/>
        </authorList>
    </citation>
    <scope>NUCLEOTIDE SEQUENCE [LARGE SCALE GENOMIC DNA]</scope>
    <source>
        <strain evidence="11">cv. WT478/WT964</strain>
        <tissue evidence="10">Leaves</tissue>
    </source>
</reference>
<keyword evidence="5 8" id="KW-0812">Transmembrane</keyword>
<dbReference type="InterPro" id="IPR006459">
    <property type="entry name" value="CASP/CASPL"/>
</dbReference>
<dbReference type="GO" id="GO:0005886">
    <property type="term" value="C:plasma membrane"/>
    <property type="evidence" value="ECO:0007669"/>
    <property type="project" value="UniProtKB-SubCell"/>
</dbReference>
<keyword evidence="11" id="KW-1185">Reference proteome</keyword>
<evidence type="ECO:0000259" key="9">
    <source>
        <dbReference type="Pfam" id="PF04535"/>
    </source>
</evidence>
<proteinExistence type="inferred from homology"/>
<sequence length="184" mass="20447">MRNVSENQPSHTNHLHNLQLLDTILRLSVIPLSAASIWLTVTNKQDNDSYGQLEFSSLAGLKYMICINAISAGYAIVSVVASWLKCLLSKAWAFFVSDQVVTYLMVTSGVAVLEILYLAYNGDKAVSWSEACVSYGRFCSRLKVALILQAIALFLYFLLSLISSYKVFSKFEPPIASKEMVEES</sequence>
<comment type="similarity">
    <text evidence="2 8">Belongs to the Casparian strip membrane proteins (CASP) family.</text>
</comment>
<dbReference type="Pfam" id="PF04535">
    <property type="entry name" value="CASP_dom"/>
    <property type="match status" value="1"/>
</dbReference>
<dbReference type="EMBL" id="JABWDY010004258">
    <property type="protein sequence ID" value="KAF5205301.1"/>
    <property type="molecule type" value="Genomic_DNA"/>
</dbReference>
<evidence type="ECO:0000256" key="4">
    <source>
        <dbReference type="ARBA" id="ARBA00022475"/>
    </source>
</evidence>
<evidence type="ECO:0000256" key="1">
    <source>
        <dbReference type="ARBA" id="ARBA00004651"/>
    </source>
</evidence>
<dbReference type="PANTHER" id="PTHR33573">
    <property type="entry name" value="CASP-LIKE PROTEIN 4A4"/>
    <property type="match status" value="1"/>
</dbReference>
<comment type="caution">
    <text evidence="10">The sequence shown here is derived from an EMBL/GenBank/DDBJ whole genome shotgun (WGS) entry which is preliminary data.</text>
</comment>
<comment type="caution">
    <text evidence="8">Lacks conserved residue(s) required for the propagation of feature annotation.</text>
</comment>
<evidence type="ECO:0000256" key="5">
    <source>
        <dbReference type="ARBA" id="ARBA00022692"/>
    </source>
</evidence>
<dbReference type="OrthoDB" id="755577at2759"/>
<evidence type="ECO:0000256" key="3">
    <source>
        <dbReference type="ARBA" id="ARBA00011489"/>
    </source>
</evidence>
<keyword evidence="6 8" id="KW-1133">Transmembrane helix</keyword>
<accession>A0A7J6X6B5</accession>
<feature type="domain" description="Casparian strip membrane protein" evidence="9">
    <location>
        <begin position="18"/>
        <end position="154"/>
    </location>
</feature>
<keyword evidence="4 8" id="KW-1003">Cell membrane</keyword>
<gene>
    <name evidence="10" type="ORF">FRX31_005111</name>
</gene>
<evidence type="ECO:0000313" key="10">
    <source>
        <dbReference type="EMBL" id="KAF5205301.1"/>
    </source>
</evidence>
<evidence type="ECO:0000256" key="7">
    <source>
        <dbReference type="ARBA" id="ARBA00023136"/>
    </source>
</evidence>
<name>A0A7J6X6B5_THATH</name>
<feature type="transmembrane region" description="Helical" evidence="8">
    <location>
        <begin position="144"/>
        <end position="162"/>
    </location>
</feature>
<dbReference type="Proteomes" id="UP000554482">
    <property type="component" value="Unassembled WGS sequence"/>
</dbReference>
<keyword evidence="7 8" id="KW-0472">Membrane</keyword>
<comment type="subunit">
    <text evidence="3 8">Homodimer and heterodimers.</text>
</comment>
<dbReference type="InterPro" id="IPR006702">
    <property type="entry name" value="CASP_dom"/>
</dbReference>
<feature type="transmembrane region" description="Helical" evidence="8">
    <location>
        <begin position="100"/>
        <end position="120"/>
    </location>
</feature>
<organism evidence="10 11">
    <name type="scientific">Thalictrum thalictroides</name>
    <name type="common">Rue-anemone</name>
    <name type="synonym">Anemone thalictroides</name>
    <dbReference type="NCBI Taxonomy" id="46969"/>
    <lineage>
        <taxon>Eukaryota</taxon>
        <taxon>Viridiplantae</taxon>
        <taxon>Streptophyta</taxon>
        <taxon>Embryophyta</taxon>
        <taxon>Tracheophyta</taxon>
        <taxon>Spermatophyta</taxon>
        <taxon>Magnoliopsida</taxon>
        <taxon>Ranunculales</taxon>
        <taxon>Ranunculaceae</taxon>
        <taxon>Thalictroideae</taxon>
        <taxon>Thalictrum</taxon>
    </lineage>
</organism>
<dbReference type="PANTHER" id="PTHR33573:SF30">
    <property type="entry name" value="CASP-LIKE PROTEIN 2C1-RELATED"/>
    <property type="match status" value="1"/>
</dbReference>
<dbReference type="AlphaFoldDB" id="A0A7J6X6B5"/>
<evidence type="ECO:0000256" key="2">
    <source>
        <dbReference type="ARBA" id="ARBA00007651"/>
    </source>
</evidence>
<feature type="transmembrane region" description="Helical" evidence="8">
    <location>
        <begin position="61"/>
        <end position="88"/>
    </location>
</feature>
<dbReference type="NCBIfam" id="TIGR01569">
    <property type="entry name" value="A_tha_TIGR01569"/>
    <property type="match status" value="1"/>
</dbReference>
<evidence type="ECO:0000256" key="6">
    <source>
        <dbReference type="ARBA" id="ARBA00022989"/>
    </source>
</evidence>